<protein>
    <submittedName>
        <fullName evidence="2">Glycosyltransferase</fullName>
    </submittedName>
</protein>
<evidence type="ECO:0000313" key="2">
    <source>
        <dbReference type="EMBL" id="TYK94997.1"/>
    </source>
</evidence>
<dbReference type="AlphaFoldDB" id="A0A5S4TDW6"/>
<feature type="domain" description="Glycosyltransferase 2-like" evidence="1">
    <location>
        <begin position="8"/>
        <end position="47"/>
    </location>
</feature>
<organism evidence="2 3">
    <name type="scientific">Streptococcus pyogenes</name>
    <dbReference type="NCBI Taxonomy" id="1314"/>
    <lineage>
        <taxon>Bacteria</taxon>
        <taxon>Bacillati</taxon>
        <taxon>Bacillota</taxon>
        <taxon>Bacilli</taxon>
        <taxon>Lactobacillales</taxon>
        <taxon>Streptococcaceae</taxon>
        <taxon>Streptococcus</taxon>
    </lineage>
</organism>
<evidence type="ECO:0000313" key="3">
    <source>
        <dbReference type="Proteomes" id="UP000324058"/>
    </source>
</evidence>
<dbReference type="SUPFAM" id="SSF53448">
    <property type="entry name" value="Nucleotide-diphospho-sugar transferases"/>
    <property type="match status" value="1"/>
</dbReference>
<dbReference type="InterPro" id="IPR029044">
    <property type="entry name" value="Nucleotide-diphossugar_trans"/>
</dbReference>
<accession>A0A5S4TDW6</accession>
<name>A0A5S4TDW6_STRPY</name>
<dbReference type="GO" id="GO:0016740">
    <property type="term" value="F:transferase activity"/>
    <property type="evidence" value="ECO:0007669"/>
    <property type="project" value="UniProtKB-KW"/>
</dbReference>
<dbReference type="EMBL" id="SJLL01000268">
    <property type="protein sequence ID" value="TYK94997.1"/>
    <property type="molecule type" value="Genomic_DNA"/>
</dbReference>
<sequence>MASTTTVCVIIAAKNAERTIGRAIASALRETAVSEVVVVDDGSDDST</sequence>
<gene>
    <name evidence="2" type="ORF">E0F66_11275</name>
</gene>
<evidence type="ECO:0000259" key="1">
    <source>
        <dbReference type="Pfam" id="PF00535"/>
    </source>
</evidence>
<reference evidence="2 3" key="1">
    <citation type="submission" date="2019-02" db="EMBL/GenBank/DDBJ databases">
        <title>Novel genomic isolates of S. pyogenes and S. dysgalactiae subsp. equisimilis associated to necrotising fasciitis (NSTI).</title>
        <authorList>
            <person name="Barrantes I."/>
        </authorList>
    </citation>
    <scope>NUCLEOTIDE SEQUENCE [LARGE SCALE GENOMIC DNA]</scope>
    <source>
        <strain evidence="2 3">SPY2028</strain>
    </source>
</reference>
<dbReference type="Gene3D" id="3.90.550.10">
    <property type="entry name" value="Spore Coat Polysaccharide Biosynthesis Protein SpsA, Chain A"/>
    <property type="match status" value="1"/>
</dbReference>
<dbReference type="Proteomes" id="UP000324058">
    <property type="component" value="Unassembled WGS sequence"/>
</dbReference>
<feature type="non-terminal residue" evidence="2">
    <location>
        <position position="47"/>
    </location>
</feature>
<dbReference type="OrthoDB" id="9806521at2"/>
<dbReference type="Pfam" id="PF00535">
    <property type="entry name" value="Glycos_transf_2"/>
    <property type="match status" value="1"/>
</dbReference>
<dbReference type="InterPro" id="IPR001173">
    <property type="entry name" value="Glyco_trans_2-like"/>
</dbReference>
<comment type="caution">
    <text evidence="2">The sequence shown here is derived from an EMBL/GenBank/DDBJ whole genome shotgun (WGS) entry which is preliminary data.</text>
</comment>
<keyword evidence="2" id="KW-0808">Transferase</keyword>
<proteinExistence type="predicted"/>